<dbReference type="GO" id="GO:0043138">
    <property type="term" value="F:3'-5' DNA helicase activity"/>
    <property type="evidence" value="ECO:0007669"/>
    <property type="project" value="UniProtKB-EC"/>
</dbReference>
<organism evidence="13">
    <name type="scientific">hydrothermal vent metagenome</name>
    <dbReference type="NCBI Taxonomy" id="652676"/>
    <lineage>
        <taxon>unclassified sequences</taxon>
        <taxon>metagenomes</taxon>
        <taxon>ecological metagenomes</taxon>
    </lineage>
</organism>
<keyword evidence="6" id="KW-0238">DNA-binding</keyword>
<sequence>MTDSPLLEDLNPSQREAVAATEGPVLVVAGAGSGKTRVLTRRIAHLIRDLGVSPQAILAITFTNKAASEMKERVSELVGPMAERMWVSTFHSSCARILRADAHNLGYRSAFSIYDSADSLRLITLCIRDLDMDPKRFPPRNIRATISSAKNELMDYETFAQTDSGFFHEQVADIYRLYQQRLIEASAMDFDDLLMLTVELLTAFPDVLAKYQDRFQYVLVDEYQDTNHAQYMMVKLLTERHKNLCVVGDSDQSIYAFRGADIRNINEFEKDYRDARIILLEQNYRSTQTILEAANAVISNNGSRKPKRLWTDVGSGEKIVTFEGEDERDEAAFISETVGTLQDSVSLSKMAVFYRTNAQARVIEETFARYQVPYQVVGGLKYYDRREVKDALAYVRGIVNPDDQVALRRIINVPKRAIGDTSVAHVDR</sequence>
<evidence type="ECO:0000256" key="7">
    <source>
        <dbReference type="ARBA" id="ARBA00023235"/>
    </source>
</evidence>
<dbReference type="GO" id="GO:0016887">
    <property type="term" value="F:ATP hydrolysis activity"/>
    <property type="evidence" value="ECO:0007669"/>
    <property type="project" value="RHEA"/>
</dbReference>
<accession>A0A3B0RIY7</accession>
<dbReference type="SUPFAM" id="SSF52540">
    <property type="entry name" value="P-loop containing nucleoside triphosphate hydrolases"/>
    <property type="match status" value="1"/>
</dbReference>
<comment type="catalytic activity">
    <reaction evidence="8">
        <text>Couples ATP hydrolysis with the unwinding of duplex DNA by translocating in the 3'-5' direction.</text>
        <dbReference type="EC" id="5.6.2.4"/>
    </reaction>
</comment>
<keyword evidence="7" id="KW-0413">Isomerase</keyword>
<evidence type="ECO:0000256" key="5">
    <source>
        <dbReference type="ARBA" id="ARBA00022840"/>
    </source>
</evidence>
<evidence type="ECO:0000256" key="8">
    <source>
        <dbReference type="ARBA" id="ARBA00034617"/>
    </source>
</evidence>
<dbReference type="GO" id="GO:0005524">
    <property type="term" value="F:ATP binding"/>
    <property type="evidence" value="ECO:0007669"/>
    <property type="project" value="UniProtKB-KW"/>
</dbReference>
<dbReference type="InterPro" id="IPR000212">
    <property type="entry name" value="DNA_helicase_UvrD/REP"/>
</dbReference>
<dbReference type="InterPro" id="IPR013986">
    <property type="entry name" value="DExx_box_DNA_helicase_dom_sf"/>
</dbReference>
<dbReference type="CDD" id="cd17932">
    <property type="entry name" value="DEXQc_UvrD"/>
    <property type="match status" value="1"/>
</dbReference>
<evidence type="ECO:0000259" key="11">
    <source>
        <dbReference type="PROSITE" id="PS51198"/>
    </source>
</evidence>
<protein>
    <recommendedName>
        <fullName evidence="9">DNA 3'-5' helicase</fullName>
        <ecNumber evidence="9">5.6.2.4</ecNumber>
    </recommendedName>
</protein>
<dbReference type="InterPro" id="IPR014016">
    <property type="entry name" value="UvrD-like_ATP-bd"/>
</dbReference>
<dbReference type="EMBL" id="UOEK01000020">
    <property type="protein sequence ID" value="VAV91867.1"/>
    <property type="molecule type" value="Genomic_DNA"/>
</dbReference>
<evidence type="ECO:0000256" key="10">
    <source>
        <dbReference type="ARBA" id="ARBA00048988"/>
    </source>
</evidence>
<dbReference type="GO" id="GO:0033202">
    <property type="term" value="C:DNA helicase complex"/>
    <property type="evidence" value="ECO:0007669"/>
    <property type="project" value="TreeGrafter"/>
</dbReference>
<keyword evidence="3 13" id="KW-0378">Hydrolase</keyword>
<dbReference type="EC" id="5.6.2.4" evidence="9"/>
<keyword evidence="2" id="KW-0547">Nucleotide-binding</keyword>
<evidence type="ECO:0000259" key="12">
    <source>
        <dbReference type="PROSITE" id="PS51217"/>
    </source>
</evidence>
<dbReference type="PANTHER" id="PTHR11070:SF2">
    <property type="entry name" value="ATP-DEPENDENT DNA HELICASE SRS2"/>
    <property type="match status" value="1"/>
</dbReference>
<dbReference type="Pfam" id="PF00580">
    <property type="entry name" value="UvrD-helicase"/>
    <property type="match status" value="1"/>
</dbReference>
<dbReference type="FunFam" id="1.10.10.160:FF:000001">
    <property type="entry name" value="ATP-dependent DNA helicase"/>
    <property type="match status" value="1"/>
</dbReference>
<dbReference type="Gene3D" id="1.10.10.160">
    <property type="match status" value="1"/>
</dbReference>
<evidence type="ECO:0000256" key="3">
    <source>
        <dbReference type="ARBA" id="ARBA00022801"/>
    </source>
</evidence>
<proteinExistence type="inferred from homology"/>
<keyword evidence="5" id="KW-0067">ATP-binding</keyword>
<dbReference type="GO" id="GO:0005829">
    <property type="term" value="C:cytosol"/>
    <property type="evidence" value="ECO:0007669"/>
    <property type="project" value="TreeGrafter"/>
</dbReference>
<dbReference type="PROSITE" id="PS51198">
    <property type="entry name" value="UVRD_HELICASE_ATP_BIND"/>
    <property type="match status" value="1"/>
</dbReference>
<dbReference type="Gene3D" id="3.40.50.300">
    <property type="entry name" value="P-loop containing nucleotide triphosphate hydrolases"/>
    <property type="match status" value="2"/>
</dbReference>
<comment type="catalytic activity">
    <reaction evidence="10">
        <text>ATP + H2O = ADP + phosphate + H(+)</text>
        <dbReference type="Rhea" id="RHEA:13065"/>
        <dbReference type="ChEBI" id="CHEBI:15377"/>
        <dbReference type="ChEBI" id="CHEBI:15378"/>
        <dbReference type="ChEBI" id="CHEBI:30616"/>
        <dbReference type="ChEBI" id="CHEBI:43474"/>
        <dbReference type="ChEBI" id="CHEBI:456216"/>
        <dbReference type="EC" id="5.6.2.4"/>
    </reaction>
</comment>
<evidence type="ECO:0000256" key="1">
    <source>
        <dbReference type="ARBA" id="ARBA00009922"/>
    </source>
</evidence>
<dbReference type="PANTHER" id="PTHR11070">
    <property type="entry name" value="UVRD / RECB / PCRA DNA HELICASE FAMILY MEMBER"/>
    <property type="match status" value="1"/>
</dbReference>
<feature type="domain" description="UvrD-like helicase ATP-binding" evidence="11">
    <location>
        <begin position="8"/>
        <end position="287"/>
    </location>
</feature>
<keyword evidence="4 13" id="KW-0347">Helicase</keyword>
<evidence type="ECO:0000256" key="2">
    <source>
        <dbReference type="ARBA" id="ARBA00022741"/>
    </source>
</evidence>
<evidence type="ECO:0000313" key="13">
    <source>
        <dbReference type="EMBL" id="VAV91867.1"/>
    </source>
</evidence>
<reference evidence="13" key="1">
    <citation type="submission" date="2018-06" db="EMBL/GenBank/DDBJ databases">
        <authorList>
            <person name="Zhirakovskaya E."/>
        </authorList>
    </citation>
    <scope>NUCLEOTIDE SEQUENCE</scope>
</reference>
<dbReference type="GO" id="GO:0000725">
    <property type="term" value="P:recombinational repair"/>
    <property type="evidence" value="ECO:0007669"/>
    <property type="project" value="TreeGrafter"/>
</dbReference>
<name>A0A3B0RIY7_9ZZZZ</name>
<comment type="similarity">
    <text evidence="1">Belongs to the helicase family. UvrD subfamily.</text>
</comment>
<dbReference type="InterPro" id="IPR014017">
    <property type="entry name" value="DNA_helicase_UvrD-like_C"/>
</dbReference>
<dbReference type="AlphaFoldDB" id="A0A3B0RIY7"/>
<dbReference type="PROSITE" id="PS51217">
    <property type="entry name" value="UVRD_HELICASE_CTER"/>
    <property type="match status" value="1"/>
</dbReference>
<feature type="non-terminal residue" evidence="13">
    <location>
        <position position="428"/>
    </location>
</feature>
<evidence type="ECO:0000256" key="9">
    <source>
        <dbReference type="ARBA" id="ARBA00034808"/>
    </source>
</evidence>
<evidence type="ECO:0000256" key="4">
    <source>
        <dbReference type="ARBA" id="ARBA00022806"/>
    </source>
</evidence>
<dbReference type="Gene3D" id="1.10.486.10">
    <property type="entry name" value="PCRA, domain 4"/>
    <property type="match status" value="1"/>
</dbReference>
<dbReference type="InterPro" id="IPR027417">
    <property type="entry name" value="P-loop_NTPase"/>
</dbReference>
<dbReference type="Pfam" id="PF13361">
    <property type="entry name" value="UvrD_C"/>
    <property type="match status" value="1"/>
</dbReference>
<feature type="domain" description="UvrD-like helicase C-terminal" evidence="12">
    <location>
        <begin position="288"/>
        <end position="428"/>
    </location>
</feature>
<evidence type="ECO:0000256" key="6">
    <source>
        <dbReference type="ARBA" id="ARBA00023125"/>
    </source>
</evidence>
<dbReference type="GO" id="GO:0003677">
    <property type="term" value="F:DNA binding"/>
    <property type="evidence" value="ECO:0007669"/>
    <property type="project" value="UniProtKB-KW"/>
</dbReference>
<gene>
    <name evidence="13" type="ORF">MNBD_ACTINO02-1703</name>
</gene>